<keyword evidence="4" id="KW-1185">Reference proteome</keyword>
<keyword evidence="1" id="KW-0175">Coiled coil</keyword>
<name>A0A226D2C6_FOLCA</name>
<proteinExistence type="predicted"/>
<dbReference type="OrthoDB" id="8062484at2759"/>
<sequence>MSGITEDTLRRVVEEVVNKANDKLLEEVRSLTQEVSKIKAKTDNLEKRIDGVEADVVREMAAVREELKEQQQRVIRMSNLVLMGVPESGEGLKLAVKLMGVIYPTWTGPLIDNRIGVPNKKGPRPLRIPLPSASERAKALRECVKLKEHREFDKISVRRDLTKIQQQEIQLRSPVGTRSAKKRKRQQTGEDNSSKKHMTGIDDMDLGSTQ</sequence>
<organism evidence="3 4">
    <name type="scientific">Folsomia candida</name>
    <name type="common">Springtail</name>
    <dbReference type="NCBI Taxonomy" id="158441"/>
    <lineage>
        <taxon>Eukaryota</taxon>
        <taxon>Metazoa</taxon>
        <taxon>Ecdysozoa</taxon>
        <taxon>Arthropoda</taxon>
        <taxon>Hexapoda</taxon>
        <taxon>Collembola</taxon>
        <taxon>Entomobryomorpha</taxon>
        <taxon>Isotomoidea</taxon>
        <taxon>Isotomidae</taxon>
        <taxon>Proisotominae</taxon>
        <taxon>Folsomia</taxon>
    </lineage>
</organism>
<evidence type="ECO:0000313" key="4">
    <source>
        <dbReference type="Proteomes" id="UP000198287"/>
    </source>
</evidence>
<dbReference type="AlphaFoldDB" id="A0A226D2C6"/>
<accession>A0A226D2C6</accession>
<evidence type="ECO:0000256" key="2">
    <source>
        <dbReference type="SAM" id="MobiDB-lite"/>
    </source>
</evidence>
<reference evidence="3 4" key="1">
    <citation type="submission" date="2015-12" db="EMBL/GenBank/DDBJ databases">
        <title>The genome of Folsomia candida.</title>
        <authorList>
            <person name="Faddeeva A."/>
            <person name="Derks M.F."/>
            <person name="Anvar Y."/>
            <person name="Smit S."/>
            <person name="Van Straalen N."/>
            <person name="Roelofs D."/>
        </authorList>
    </citation>
    <scope>NUCLEOTIDE SEQUENCE [LARGE SCALE GENOMIC DNA]</scope>
    <source>
        <strain evidence="3 4">VU population</strain>
        <tissue evidence="3">Whole body</tissue>
    </source>
</reference>
<feature type="region of interest" description="Disordered" evidence="2">
    <location>
        <begin position="168"/>
        <end position="210"/>
    </location>
</feature>
<gene>
    <name evidence="3" type="ORF">Fcan01_26431</name>
</gene>
<feature type="coiled-coil region" evidence="1">
    <location>
        <begin position="14"/>
        <end position="80"/>
    </location>
</feature>
<comment type="caution">
    <text evidence="3">The sequence shown here is derived from an EMBL/GenBank/DDBJ whole genome shotgun (WGS) entry which is preliminary data.</text>
</comment>
<dbReference type="EMBL" id="LNIX01000043">
    <property type="protein sequence ID" value="OXA38877.1"/>
    <property type="molecule type" value="Genomic_DNA"/>
</dbReference>
<evidence type="ECO:0000256" key="1">
    <source>
        <dbReference type="SAM" id="Coils"/>
    </source>
</evidence>
<evidence type="ECO:0000313" key="3">
    <source>
        <dbReference type="EMBL" id="OXA38877.1"/>
    </source>
</evidence>
<protein>
    <submittedName>
        <fullName evidence="3">Uncharacterized protein</fullName>
    </submittedName>
</protein>
<dbReference type="Proteomes" id="UP000198287">
    <property type="component" value="Unassembled WGS sequence"/>
</dbReference>